<protein>
    <submittedName>
        <fullName evidence="2">Uncharacterized protein</fullName>
    </submittedName>
</protein>
<gene>
    <name evidence="2" type="ORF">METZ01_LOCUS506816</name>
</gene>
<feature type="region of interest" description="Disordered" evidence="1">
    <location>
        <begin position="1"/>
        <end position="25"/>
    </location>
</feature>
<reference evidence="2" key="1">
    <citation type="submission" date="2018-05" db="EMBL/GenBank/DDBJ databases">
        <authorList>
            <person name="Lanie J.A."/>
            <person name="Ng W.-L."/>
            <person name="Kazmierczak K.M."/>
            <person name="Andrzejewski T.M."/>
            <person name="Davidsen T.M."/>
            <person name="Wayne K.J."/>
            <person name="Tettelin H."/>
            <person name="Glass J.I."/>
            <person name="Rusch D."/>
            <person name="Podicherti R."/>
            <person name="Tsui H.-C.T."/>
            <person name="Winkler M.E."/>
        </authorList>
    </citation>
    <scope>NUCLEOTIDE SEQUENCE</scope>
</reference>
<organism evidence="2">
    <name type="scientific">marine metagenome</name>
    <dbReference type="NCBI Taxonomy" id="408172"/>
    <lineage>
        <taxon>unclassified sequences</taxon>
        <taxon>metagenomes</taxon>
        <taxon>ecological metagenomes</taxon>
    </lineage>
</organism>
<feature type="compositionally biased region" description="Polar residues" evidence="1">
    <location>
        <begin position="9"/>
        <end position="25"/>
    </location>
</feature>
<name>A0A383EAR4_9ZZZZ</name>
<dbReference type="AlphaFoldDB" id="A0A383EAR4"/>
<proteinExistence type="predicted"/>
<evidence type="ECO:0000313" key="2">
    <source>
        <dbReference type="EMBL" id="SVE53962.1"/>
    </source>
</evidence>
<dbReference type="EMBL" id="UINC01224370">
    <property type="protein sequence ID" value="SVE53962.1"/>
    <property type="molecule type" value="Genomic_DNA"/>
</dbReference>
<sequence>MDGGVLLTRENTASRDNLNYRSIER</sequence>
<evidence type="ECO:0000256" key="1">
    <source>
        <dbReference type="SAM" id="MobiDB-lite"/>
    </source>
</evidence>
<feature type="non-terminal residue" evidence="2">
    <location>
        <position position="25"/>
    </location>
</feature>
<accession>A0A383EAR4</accession>